<dbReference type="Gene3D" id="1.10.10.10">
    <property type="entry name" value="Winged helix-like DNA-binding domain superfamily/Winged helix DNA-binding domain"/>
    <property type="match status" value="1"/>
</dbReference>
<dbReference type="Proteomes" id="UP000824090">
    <property type="component" value="Unassembled WGS sequence"/>
</dbReference>
<accession>A0A9D1I196</accession>
<dbReference type="GO" id="GO:0003700">
    <property type="term" value="F:DNA-binding transcription factor activity"/>
    <property type="evidence" value="ECO:0007669"/>
    <property type="project" value="TreeGrafter"/>
</dbReference>
<sequence length="205" mass="23894">MQFNITTGYAVRLLICLGEEGEIMPGGQIAQRAGIPPKYLIKINSRLKKAGLIESVAGKKGGYYLCRRLEDITFLEVIDIMEPEGRISRCLEEEGICSMKAEKKCAIRKYYRDMYEDMKEKWLKCSLEEIRTWREEGRERTEWKRKEEKNKGVIYIKGERPLLLGLAAAAAAAGPKARRCWRLQEVLWKWVRLYLLQKQKSFAIR</sequence>
<comment type="caution">
    <text evidence="1">The sequence shown here is derived from an EMBL/GenBank/DDBJ whole genome shotgun (WGS) entry which is preliminary data.</text>
</comment>
<dbReference type="AlphaFoldDB" id="A0A9D1I196"/>
<dbReference type="InterPro" id="IPR036388">
    <property type="entry name" value="WH-like_DNA-bd_sf"/>
</dbReference>
<reference evidence="1" key="2">
    <citation type="journal article" date="2021" name="PeerJ">
        <title>Extensive microbial diversity within the chicken gut microbiome revealed by metagenomics and culture.</title>
        <authorList>
            <person name="Gilroy R."/>
            <person name="Ravi A."/>
            <person name="Getino M."/>
            <person name="Pursley I."/>
            <person name="Horton D.L."/>
            <person name="Alikhan N.F."/>
            <person name="Baker D."/>
            <person name="Gharbi K."/>
            <person name="Hall N."/>
            <person name="Watson M."/>
            <person name="Adriaenssens E.M."/>
            <person name="Foster-Nyarko E."/>
            <person name="Jarju S."/>
            <person name="Secka A."/>
            <person name="Antonio M."/>
            <person name="Oren A."/>
            <person name="Chaudhuri R.R."/>
            <person name="La Ragione R."/>
            <person name="Hildebrand F."/>
            <person name="Pallen M.J."/>
        </authorList>
    </citation>
    <scope>NUCLEOTIDE SEQUENCE</scope>
    <source>
        <strain evidence="1">ChiHcec3-6078</strain>
    </source>
</reference>
<evidence type="ECO:0000313" key="2">
    <source>
        <dbReference type="Proteomes" id="UP000824090"/>
    </source>
</evidence>
<dbReference type="PANTHER" id="PTHR33221:SF15">
    <property type="entry name" value="HTH-TYPE TRANSCRIPTIONAL REGULATOR YWGB-RELATED"/>
    <property type="match status" value="1"/>
</dbReference>
<dbReference type="NCBIfam" id="TIGR00738">
    <property type="entry name" value="rrf2_super"/>
    <property type="match status" value="1"/>
</dbReference>
<dbReference type="InterPro" id="IPR030489">
    <property type="entry name" value="TR_Rrf2-type_CS"/>
</dbReference>
<dbReference type="InterPro" id="IPR036390">
    <property type="entry name" value="WH_DNA-bd_sf"/>
</dbReference>
<name>A0A9D1I196_9FIRM</name>
<dbReference type="PROSITE" id="PS51197">
    <property type="entry name" value="HTH_RRF2_2"/>
    <property type="match status" value="1"/>
</dbReference>
<proteinExistence type="predicted"/>
<organism evidence="1 2">
    <name type="scientific">Candidatus Allocopromorpha excrementigallinarum</name>
    <dbReference type="NCBI Taxonomy" id="2840742"/>
    <lineage>
        <taxon>Bacteria</taxon>
        <taxon>Bacillati</taxon>
        <taxon>Bacillota</taxon>
        <taxon>Clostridia</taxon>
        <taxon>Eubacteriales</taxon>
        <taxon>Eubacteriaceae</taxon>
        <taxon>Eubacteriaceae incertae sedis</taxon>
        <taxon>Candidatus Allocopromorpha</taxon>
    </lineage>
</organism>
<dbReference type="PROSITE" id="PS01332">
    <property type="entry name" value="HTH_RRF2_1"/>
    <property type="match status" value="1"/>
</dbReference>
<dbReference type="PANTHER" id="PTHR33221">
    <property type="entry name" value="WINGED HELIX-TURN-HELIX TRANSCRIPTIONAL REGULATOR, RRF2 FAMILY"/>
    <property type="match status" value="1"/>
</dbReference>
<dbReference type="GO" id="GO:0005829">
    <property type="term" value="C:cytosol"/>
    <property type="evidence" value="ECO:0007669"/>
    <property type="project" value="TreeGrafter"/>
</dbReference>
<dbReference type="EMBL" id="DVMP01000156">
    <property type="protein sequence ID" value="HIU26536.1"/>
    <property type="molecule type" value="Genomic_DNA"/>
</dbReference>
<dbReference type="InterPro" id="IPR000944">
    <property type="entry name" value="Tscrpt_reg_Rrf2"/>
</dbReference>
<reference evidence="1" key="1">
    <citation type="submission" date="2020-10" db="EMBL/GenBank/DDBJ databases">
        <authorList>
            <person name="Gilroy R."/>
        </authorList>
    </citation>
    <scope>NUCLEOTIDE SEQUENCE</scope>
    <source>
        <strain evidence="1">ChiHcec3-6078</strain>
    </source>
</reference>
<dbReference type="SUPFAM" id="SSF46785">
    <property type="entry name" value="Winged helix' DNA-binding domain"/>
    <property type="match status" value="1"/>
</dbReference>
<evidence type="ECO:0000313" key="1">
    <source>
        <dbReference type="EMBL" id="HIU26536.1"/>
    </source>
</evidence>
<gene>
    <name evidence="1" type="ORF">IAC50_08610</name>
</gene>
<protein>
    <submittedName>
        <fullName evidence="1">Rrf2 family transcriptional regulator</fullName>
    </submittedName>
</protein>
<dbReference type="Pfam" id="PF02082">
    <property type="entry name" value="Rrf2"/>
    <property type="match status" value="1"/>
</dbReference>